<protein>
    <submittedName>
        <fullName evidence="1">Uncharacterized protein</fullName>
    </submittedName>
</protein>
<keyword evidence="2" id="KW-1185">Reference proteome</keyword>
<dbReference type="EMBL" id="CP006877">
    <property type="protein sequence ID" value="AJD41266.1"/>
    <property type="molecule type" value="Genomic_DNA"/>
</dbReference>
<proteinExistence type="predicted"/>
<organism evidence="1 2">
    <name type="scientific">Rhizobium gallicum bv. gallicum R602sp</name>
    <dbReference type="NCBI Taxonomy" id="1041138"/>
    <lineage>
        <taxon>Bacteria</taxon>
        <taxon>Pseudomonadati</taxon>
        <taxon>Pseudomonadota</taxon>
        <taxon>Alphaproteobacteria</taxon>
        <taxon>Hyphomicrobiales</taxon>
        <taxon>Rhizobiaceae</taxon>
        <taxon>Rhizobium/Agrobacterium group</taxon>
        <taxon>Rhizobium</taxon>
    </lineage>
</organism>
<evidence type="ECO:0000313" key="1">
    <source>
        <dbReference type="EMBL" id="AJD41266.1"/>
    </source>
</evidence>
<gene>
    <name evidence="1" type="ORF">RGR602_CH01935</name>
</gene>
<sequence length="162" mass="17445">MPAPKLRPTLVENPYFSRAHPADSANPRTIPAIVNIRESAITTLASRGVLDAAQVAAADRFRALFEAMGGKGASAIDYGREHVDGGKARDPITERQVNAGKELARCRALLGVRMYRLVSAVCGEGFALTELLASKRERLTGADMLRMGLDDLAGLWGIATRR</sequence>
<accession>A0A0B4X268</accession>
<dbReference type="HOGENOM" id="CLU_118928_0_0_5"/>
<reference evidence="1 2" key="1">
    <citation type="submission" date="2013-11" db="EMBL/GenBank/DDBJ databases">
        <title>Complete genome sequence of Rhizobium gallicum bv. gallicum R602.</title>
        <authorList>
            <person name="Bustos P."/>
            <person name="Santamaria R.I."/>
            <person name="Lozano L."/>
            <person name="Acosta J.L."/>
            <person name="Ormeno-Orrillo E."/>
            <person name="Rogel M.A."/>
            <person name="Romero D."/>
            <person name="Cevallos M.A."/>
            <person name="Martinez-Romero E."/>
            <person name="Gonzalez V."/>
        </authorList>
    </citation>
    <scope>NUCLEOTIDE SEQUENCE [LARGE SCALE GENOMIC DNA]</scope>
    <source>
        <strain evidence="1 2">R602</strain>
    </source>
</reference>
<dbReference type="RefSeq" id="WP_039844898.1">
    <property type="nucleotide sequence ID" value="NZ_CP006877.1"/>
</dbReference>
<dbReference type="AlphaFoldDB" id="A0A0B4X268"/>
<dbReference type="Proteomes" id="UP000031368">
    <property type="component" value="Chromosome"/>
</dbReference>
<dbReference type="KEGG" id="rga:RGR602_CH01935"/>
<name>A0A0B4X268_9HYPH</name>
<evidence type="ECO:0000313" key="2">
    <source>
        <dbReference type="Proteomes" id="UP000031368"/>
    </source>
</evidence>